<feature type="compositionally biased region" description="Low complexity" evidence="2">
    <location>
        <begin position="381"/>
        <end position="392"/>
    </location>
</feature>
<feature type="region of interest" description="Disordered" evidence="2">
    <location>
        <begin position="217"/>
        <end position="315"/>
    </location>
</feature>
<dbReference type="SMART" id="SM00248">
    <property type="entry name" value="ANK"/>
    <property type="match status" value="1"/>
</dbReference>
<evidence type="ECO:0000256" key="1">
    <source>
        <dbReference type="PROSITE-ProRule" id="PRU00023"/>
    </source>
</evidence>
<dbReference type="OrthoDB" id="428895at2759"/>
<dbReference type="SUPFAM" id="SSF48403">
    <property type="entry name" value="Ankyrin repeat"/>
    <property type="match status" value="1"/>
</dbReference>
<feature type="compositionally biased region" description="Basic and acidic residues" evidence="2">
    <location>
        <begin position="331"/>
        <end position="343"/>
    </location>
</feature>
<feature type="compositionally biased region" description="Low complexity" evidence="2">
    <location>
        <begin position="441"/>
        <end position="452"/>
    </location>
</feature>
<feature type="compositionally biased region" description="Polar residues" evidence="2">
    <location>
        <begin position="296"/>
        <end position="315"/>
    </location>
</feature>
<feature type="compositionally biased region" description="Basic residues" evidence="2">
    <location>
        <begin position="18"/>
        <end position="28"/>
    </location>
</feature>
<evidence type="ECO:0000313" key="4">
    <source>
        <dbReference type="Proteomes" id="UP000646827"/>
    </source>
</evidence>
<feature type="compositionally biased region" description="Low complexity" evidence="2">
    <location>
        <begin position="1"/>
        <end position="17"/>
    </location>
</feature>
<dbReference type="PROSITE" id="PS50297">
    <property type="entry name" value="ANK_REP_REGION"/>
    <property type="match status" value="1"/>
</dbReference>
<dbReference type="EMBL" id="JAEPRB010000003">
    <property type="protein sequence ID" value="KAG2228043.1"/>
    <property type="molecule type" value="Genomic_DNA"/>
</dbReference>
<dbReference type="AlphaFoldDB" id="A0A8H7SH68"/>
<proteinExistence type="predicted"/>
<organism evidence="3 4">
    <name type="scientific">Circinella minor</name>
    <dbReference type="NCBI Taxonomy" id="1195481"/>
    <lineage>
        <taxon>Eukaryota</taxon>
        <taxon>Fungi</taxon>
        <taxon>Fungi incertae sedis</taxon>
        <taxon>Mucoromycota</taxon>
        <taxon>Mucoromycotina</taxon>
        <taxon>Mucoromycetes</taxon>
        <taxon>Mucorales</taxon>
        <taxon>Lichtheimiaceae</taxon>
        <taxon>Circinella</taxon>
    </lineage>
</organism>
<dbReference type="Gene3D" id="1.25.40.20">
    <property type="entry name" value="Ankyrin repeat-containing domain"/>
    <property type="match status" value="1"/>
</dbReference>
<dbReference type="Proteomes" id="UP000646827">
    <property type="component" value="Unassembled WGS sequence"/>
</dbReference>
<gene>
    <name evidence="3" type="ORF">INT45_012067</name>
</gene>
<dbReference type="Pfam" id="PF00023">
    <property type="entry name" value="Ank"/>
    <property type="match status" value="1"/>
</dbReference>
<comment type="caution">
    <text evidence="3">The sequence shown here is derived from an EMBL/GenBank/DDBJ whole genome shotgun (WGS) entry which is preliminary data.</text>
</comment>
<feature type="region of interest" description="Disordered" evidence="2">
    <location>
        <begin position="1"/>
        <end position="28"/>
    </location>
</feature>
<feature type="compositionally biased region" description="Low complexity" evidence="2">
    <location>
        <begin position="226"/>
        <end position="245"/>
    </location>
</feature>
<evidence type="ECO:0000313" key="3">
    <source>
        <dbReference type="EMBL" id="KAG2228043.1"/>
    </source>
</evidence>
<keyword evidence="1" id="KW-0040">ANK repeat</keyword>
<dbReference type="InterPro" id="IPR002110">
    <property type="entry name" value="Ankyrin_rpt"/>
</dbReference>
<sequence length="690" mass="75829">MTATTTTITTTSTTTSIPRHHGGQHKKCNPATCCSPSKIWRAIQTAISTDDKEGLTLMFENQERVPHIKNVLIKERNINDASALPPSHKHRVLQFDKTVRLDATKKFGKSVTDLNGLQVALFYEREDIACQLLHFLRQHASLAELNSFLGHVWGKGNSSLHLACFHGMPRLVQLLLEMGADPHVTNAYHFKPADCCKDPGCLAVLEKATAVLTKGADNEQDDDFNSSADLVSSAPASSLSGGAAAARRRPSGGLLGLPTSKSISAGLKRQGPLPDVNSSRSFVSSGGSAEKRIKSRVSSVRPTTPSPLASVQIQSIKKTPKVPLVLSSLDDTNHRPRQQDENNPKQLPHPVMRHSSALRPTPETERPVSASEAEYQKEETTPVTTTTVQQQKQHQREEKQQHCQPTSATPTVPGDSVNNRHHPGGFHDSTEMIGQEPVSPPSFSVSSSASSFDDNNGSPLVTSLPPGGSATTLTSISAKRFDEVDKERTKLFISPSLPFRIENETLIPDIVVAQQSSPPLLLHQQQAINDSQGLSFSVSATDHNYQEQKKDERVKYQKDSMISSTMMQSISHQKKQAIVTRDNNPNHQLYQPHGISDQVNHDKQYGWNNYSQEEITMSNGTLTMLIDKHHDFYHHHYQPDHNNSMTGKTTMEPTRYPYSHQSCGSGEMHSLLGDSQGIIGQQQGLQVAVL</sequence>
<feature type="region of interest" description="Disordered" evidence="2">
    <location>
        <begin position="328"/>
        <end position="470"/>
    </location>
</feature>
<name>A0A8H7SH68_9FUNG</name>
<dbReference type="InterPro" id="IPR036770">
    <property type="entry name" value="Ankyrin_rpt-contain_sf"/>
</dbReference>
<dbReference type="PROSITE" id="PS50088">
    <property type="entry name" value="ANK_REPEAT"/>
    <property type="match status" value="1"/>
</dbReference>
<protein>
    <submittedName>
        <fullName evidence="3">Uncharacterized protein</fullName>
    </submittedName>
</protein>
<accession>A0A8H7SH68</accession>
<feature type="repeat" description="ANK" evidence="1">
    <location>
        <begin position="155"/>
        <end position="187"/>
    </location>
</feature>
<evidence type="ECO:0000256" key="2">
    <source>
        <dbReference type="SAM" id="MobiDB-lite"/>
    </source>
</evidence>
<feature type="compositionally biased region" description="Low complexity" evidence="2">
    <location>
        <begin position="278"/>
        <end position="288"/>
    </location>
</feature>
<keyword evidence="4" id="KW-1185">Reference proteome</keyword>
<reference evidence="3 4" key="1">
    <citation type="submission" date="2020-12" db="EMBL/GenBank/DDBJ databases">
        <title>Metabolic potential, ecology and presence of endohyphal bacteria is reflected in genomic diversity of Mucoromycotina.</title>
        <authorList>
            <person name="Muszewska A."/>
            <person name="Okrasinska A."/>
            <person name="Steczkiewicz K."/>
            <person name="Drgas O."/>
            <person name="Orlowska M."/>
            <person name="Perlinska-Lenart U."/>
            <person name="Aleksandrzak-Piekarczyk T."/>
            <person name="Szatraj K."/>
            <person name="Zielenkiewicz U."/>
            <person name="Pilsyk S."/>
            <person name="Malc E."/>
            <person name="Mieczkowski P."/>
            <person name="Kruszewska J.S."/>
            <person name="Biernat P."/>
            <person name="Pawlowska J."/>
        </authorList>
    </citation>
    <scope>NUCLEOTIDE SEQUENCE [LARGE SCALE GENOMIC DNA]</scope>
    <source>
        <strain evidence="3 4">CBS 142.35</strain>
    </source>
</reference>